<dbReference type="InParanoid" id="Q01YT9"/>
<proteinExistence type="predicted"/>
<evidence type="ECO:0008006" key="3">
    <source>
        <dbReference type="Google" id="ProtNLM"/>
    </source>
</evidence>
<evidence type="ECO:0000256" key="1">
    <source>
        <dbReference type="SAM" id="Phobius"/>
    </source>
</evidence>
<keyword evidence="1" id="KW-0812">Transmembrane</keyword>
<organism evidence="2">
    <name type="scientific">Solibacter usitatus (strain Ellin6076)</name>
    <dbReference type="NCBI Taxonomy" id="234267"/>
    <lineage>
        <taxon>Bacteria</taxon>
        <taxon>Pseudomonadati</taxon>
        <taxon>Acidobacteriota</taxon>
        <taxon>Terriglobia</taxon>
        <taxon>Bryobacterales</taxon>
        <taxon>Solibacteraceae</taxon>
        <taxon>Candidatus Solibacter</taxon>
    </lineage>
</organism>
<dbReference type="STRING" id="234267.Acid_4212"/>
<reference evidence="2" key="1">
    <citation type="submission" date="2006-10" db="EMBL/GenBank/DDBJ databases">
        <title>Complete sequence of Solibacter usitatus Ellin6076.</title>
        <authorList>
            <consortium name="US DOE Joint Genome Institute"/>
            <person name="Copeland A."/>
            <person name="Lucas S."/>
            <person name="Lapidus A."/>
            <person name="Barry K."/>
            <person name="Detter J.C."/>
            <person name="Glavina del Rio T."/>
            <person name="Hammon N."/>
            <person name="Israni S."/>
            <person name="Dalin E."/>
            <person name="Tice H."/>
            <person name="Pitluck S."/>
            <person name="Thompson L.S."/>
            <person name="Brettin T."/>
            <person name="Bruce D."/>
            <person name="Han C."/>
            <person name="Tapia R."/>
            <person name="Gilna P."/>
            <person name="Schmutz J."/>
            <person name="Larimer F."/>
            <person name="Land M."/>
            <person name="Hauser L."/>
            <person name="Kyrpides N."/>
            <person name="Mikhailova N."/>
            <person name="Janssen P.H."/>
            <person name="Kuske C.R."/>
            <person name="Richardson P."/>
        </authorList>
    </citation>
    <scope>NUCLEOTIDE SEQUENCE</scope>
    <source>
        <strain evidence="2">Ellin6076</strain>
    </source>
</reference>
<accession>Q01YT9</accession>
<dbReference type="EMBL" id="CP000473">
    <property type="protein sequence ID" value="ABJ85176.1"/>
    <property type="molecule type" value="Genomic_DNA"/>
</dbReference>
<feature type="transmembrane region" description="Helical" evidence="1">
    <location>
        <begin position="55"/>
        <end position="81"/>
    </location>
</feature>
<evidence type="ECO:0000313" key="2">
    <source>
        <dbReference type="EMBL" id="ABJ85176.1"/>
    </source>
</evidence>
<dbReference type="AlphaFoldDB" id="Q01YT9"/>
<gene>
    <name evidence="2" type="ordered locus">Acid_4212</name>
</gene>
<protein>
    <recommendedName>
        <fullName evidence="3">Zinc-ribbon domain-containing protein</fullName>
    </recommendedName>
</protein>
<dbReference type="HOGENOM" id="CLU_1073247_0_0_0"/>
<dbReference type="KEGG" id="sus:Acid_4212"/>
<name>Q01YT9_SOLUE</name>
<keyword evidence="1" id="KW-0472">Membrane</keyword>
<dbReference type="eggNOG" id="ENOG5033I9Q">
    <property type="taxonomic scope" value="Bacteria"/>
</dbReference>
<sequence>MAFCTSCGATVQGAFCPQCGTAVSSSASQSVPPQAAYAQAAAPAAVPGKRRTSPWVWILVGVLGLFLLCVIGLISAGIFVARNPGMVMGKLITAANPNAEVLSTDMGSKTMRLRDKRTGKEITVSFDDVKNGRIRFSATGDDGQEATVEIGGGAGQMPRWVPAYPGAKAQGNMTAKGEGADGMGEGGMISFSTADPASKVIDFYTSKCKEMGMNVDVSAVTTDGGTLVATDESGNRAIHVMVGGHGDNTTFALTFGRKR</sequence>
<keyword evidence="1" id="KW-1133">Transmembrane helix</keyword>
<dbReference type="OrthoDB" id="129804at2"/>